<organism evidence="1 2">
    <name type="scientific">Allocoleopsis franciscana PCC 7113</name>
    <dbReference type="NCBI Taxonomy" id="1173027"/>
    <lineage>
        <taxon>Bacteria</taxon>
        <taxon>Bacillati</taxon>
        <taxon>Cyanobacteriota</taxon>
        <taxon>Cyanophyceae</taxon>
        <taxon>Coleofasciculales</taxon>
        <taxon>Coleofasciculaceae</taxon>
        <taxon>Allocoleopsis</taxon>
        <taxon>Allocoleopsis franciscana</taxon>
    </lineage>
</organism>
<dbReference type="RefSeq" id="WP_015180296.1">
    <property type="nucleotide sequence ID" value="NC_019738.1"/>
</dbReference>
<gene>
    <name evidence="1" type="ORF">Mic7113_0197</name>
</gene>
<evidence type="ECO:0008006" key="3">
    <source>
        <dbReference type="Google" id="ProtNLM"/>
    </source>
</evidence>
<dbReference type="AlphaFoldDB" id="K9W9H5"/>
<protein>
    <recommendedName>
        <fullName evidence="3">DUF2917 domain-containing protein</fullName>
    </recommendedName>
</protein>
<dbReference type="InterPro" id="IPR011051">
    <property type="entry name" value="RmlC_Cupin_sf"/>
</dbReference>
<dbReference type="KEGG" id="mic:Mic7113_0197"/>
<evidence type="ECO:0000313" key="2">
    <source>
        <dbReference type="Proteomes" id="UP000010471"/>
    </source>
</evidence>
<dbReference type="EMBL" id="CP003630">
    <property type="protein sequence ID" value="AFZ16132.1"/>
    <property type="molecule type" value="Genomic_DNA"/>
</dbReference>
<proteinExistence type="predicted"/>
<dbReference type="Proteomes" id="UP000010471">
    <property type="component" value="Chromosome"/>
</dbReference>
<name>K9W9H5_9CYAN</name>
<accession>K9W9H5</accession>
<dbReference type="SUPFAM" id="SSF51182">
    <property type="entry name" value="RmlC-like cupins"/>
    <property type="match status" value="1"/>
</dbReference>
<sequence length="119" mass="13051">MRLGMSYRVAKIFFLSPLLGSFGFCSNRFRDFTNLIQGNLKSFVSAQYTLETGKLFRIPSVCQQLHVLSGSAWLTVAGEDIILTSGEQILLDANQGLAILSALGGKPLVLEISWMSMGF</sequence>
<keyword evidence="2" id="KW-1185">Reference proteome</keyword>
<dbReference type="OrthoDB" id="465006at2"/>
<reference evidence="1 2" key="1">
    <citation type="submission" date="2012-06" db="EMBL/GenBank/DDBJ databases">
        <title>Finished chromosome of genome of Microcoleus sp. PCC 7113.</title>
        <authorList>
            <consortium name="US DOE Joint Genome Institute"/>
            <person name="Gugger M."/>
            <person name="Coursin T."/>
            <person name="Rippka R."/>
            <person name="Tandeau De Marsac N."/>
            <person name="Huntemann M."/>
            <person name="Wei C.-L."/>
            <person name="Han J."/>
            <person name="Detter J.C."/>
            <person name="Han C."/>
            <person name="Tapia R."/>
            <person name="Chen A."/>
            <person name="Kyrpides N."/>
            <person name="Mavromatis K."/>
            <person name="Markowitz V."/>
            <person name="Szeto E."/>
            <person name="Ivanova N."/>
            <person name="Pagani I."/>
            <person name="Pati A."/>
            <person name="Goodwin L."/>
            <person name="Nordberg H.P."/>
            <person name="Cantor M.N."/>
            <person name="Hua S.X."/>
            <person name="Woyke T."/>
            <person name="Kerfeld C.A."/>
        </authorList>
    </citation>
    <scope>NUCLEOTIDE SEQUENCE [LARGE SCALE GENOMIC DNA]</scope>
    <source>
        <strain evidence="1 2">PCC 7113</strain>
    </source>
</reference>
<dbReference type="HOGENOM" id="CLU_2058697_0_0_3"/>
<evidence type="ECO:0000313" key="1">
    <source>
        <dbReference type="EMBL" id="AFZ16132.1"/>
    </source>
</evidence>